<keyword evidence="5 6" id="KW-0472">Membrane</keyword>
<feature type="transmembrane region" description="Helical" evidence="6">
    <location>
        <begin position="181"/>
        <end position="201"/>
    </location>
</feature>
<evidence type="ECO:0000313" key="8">
    <source>
        <dbReference type="EMBL" id="CAD7653945.1"/>
    </source>
</evidence>
<feature type="domain" description="ABC transporter family G" evidence="7">
    <location>
        <begin position="61"/>
        <end position="103"/>
    </location>
</feature>
<dbReference type="InterPro" id="IPR043926">
    <property type="entry name" value="ABCG_dom"/>
</dbReference>
<dbReference type="SUPFAM" id="SSF52540">
    <property type="entry name" value="P-loop containing nucleoside triphosphate hydrolases"/>
    <property type="match status" value="1"/>
</dbReference>
<keyword evidence="3 6" id="KW-0812">Transmembrane</keyword>
<reference evidence="8" key="1">
    <citation type="submission" date="2020-11" db="EMBL/GenBank/DDBJ databases">
        <authorList>
            <person name="Tran Van P."/>
        </authorList>
    </citation>
    <scope>NUCLEOTIDE SEQUENCE</scope>
</reference>
<dbReference type="InterPro" id="IPR050352">
    <property type="entry name" value="ABCG_transporters"/>
</dbReference>
<evidence type="ECO:0000256" key="3">
    <source>
        <dbReference type="ARBA" id="ARBA00022692"/>
    </source>
</evidence>
<feature type="transmembrane region" description="Helical" evidence="6">
    <location>
        <begin position="241"/>
        <end position="269"/>
    </location>
</feature>
<sequence length="274" mass="30742">MVGGEHKRIVIACELTAHIKPNMLCIDEPTSGLDSSAALVVINCLKVLSRRHGMTIIASIHQPNNDLFHMFDNIYVLAKGGVCLYTGPPLPLRQHLHDCDIELTQNDVPIETVLTIASDGNRVTDFGKLLSKQNSNESDDKLIEGNTRLVYGKQNPTKRFSFRDVYCLLKRSMRYAYISQWKTLGLQIVMLIYTGMMLRVIMDTEIIVPDGCVTIELGAGCDHQSDADIINENFLKDNIKFLMALVVVVPVQIMFVFSISFCAEVAIFCNEHYN</sequence>
<dbReference type="GO" id="GO:0140359">
    <property type="term" value="F:ABC-type transporter activity"/>
    <property type="evidence" value="ECO:0007669"/>
    <property type="project" value="InterPro"/>
</dbReference>
<dbReference type="OrthoDB" id="10042850at2759"/>
<evidence type="ECO:0000256" key="6">
    <source>
        <dbReference type="SAM" id="Phobius"/>
    </source>
</evidence>
<dbReference type="EMBL" id="CAJPVJ010007310">
    <property type="protein sequence ID" value="CAG2171132.1"/>
    <property type="molecule type" value="Genomic_DNA"/>
</dbReference>
<dbReference type="Pfam" id="PF19055">
    <property type="entry name" value="ABC2_membrane_7"/>
    <property type="match status" value="1"/>
</dbReference>
<accession>A0A7R9M5P6</accession>
<dbReference type="PANTHER" id="PTHR48041">
    <property type="entry name" value="ABC TRANSPORTER G FAMILY MEMBER 28"/>
    <property type="match status" value="1"/>
</dbReference>
<feature type="non-terminal residue" evidence="8">
    <location>
        <position position="1"/>
    </location>
</feature>
<comment type="subcellular location">
    <subcellularLocation>
        <location evidence="1">Membrane</location>
        <topology evidence="1">Multi-pass membrane protein</topology>
    </subcellularLocation>
</comment>
<gene>
    <name evidence="8" type="ORF">ONB1V03_LOCUS10596</name>
</gene>
<protein>
    <recommendedName>
        <fullName evidence="7">ABC transporter family G domain-containing protein</fullName>
    </recommendedName>
</protein>
<dbReference type="Proteomes" id="UP000728032">
    <property type="component" value="Unassembled WGS sequence"/>
</dbReference>
<keyword evidence="9" id="KW-1185">Reference proteome</keyword>
<evidence type="ECO:0000259" key="7">
    <source>
        <dbReference type="Pfam" id="PF19055"/>
    </source>
</evidence>
<evidence type="ECO:0000256" key="1">
    <source>
        <dbReference type="ARBA" id="ARBA00004141"/>
    </source>
</evidence>
<dbReference type="InterPro" id="IPR027417">
    <property type="entry name" value="P-loop_NTPase"/>
</dbReference>
<organism evidence="8">
    <name type="scientific">Oppiella nova</name>
    <dbReference type="NCBI Taxonomy" id="334625"/>
    <lineage>
        <taxon>Eukaryota</taxon>
        <taxon>Metazoa</taxon>
        <taxon>Ecdysozoa</taxon>
        <taxon>Arthropoda</taxon>
        <taxon>Chelicerata</taxon>
        <taxon>Arachnida</taxon>
        <taxon>Acari</taxon>
        <taxon>Acariformes</taxon>
        <taxon>Sarcoptiformes</taxon>
        <taxon>Oribatida</taxon>
        <taxon>Brachypylina</taxon>
        <taxon>Oppioidea</taxon>
        <taxon>Oppiidae</taxon>
        <taxon>Oppiella</taxon>
    </lineage>
</organism>
<evidence type="ECO:0000256" key="2">
    <source>
        <dbReference type="ARBA" id="ARBA00022448"/>
    </source>
</evidence>
<evidence type="ECO:0000313" key="9">
    <source>
        <dbReference type="Proteomes" id="UP000728032"/>
    </source>
</evidence>
<evidence type="ECO:0000256" key="4">
    <source>
        <dbReference type="ARBA" id="ARBA00022989"/>
    </source>
</evidence>
<dbReference type="Gene3D" id="3.40.50.300">
    <property type="entry name" value="P-loop containing nucleotide triphosphate hydrolases"/>
    <property type="match status" value="1"/>
</dbReference>
<dbReference type="GO" id="GO:0016020">
    <property type="term" value="C:membrane"/>
    <property type="evidence" value="ECO:0007669"/>
    <property type="project" value="UniProtKB-SubCell"/>
</dbReference>
<keyword evidence="4 6" id="KW-1133">Transmembrane helix</keyword>
<evidence type="ECO:0000256" key="5">
    <source>
        <dbReference type="ARBA" id="ARBA00023136"/>
    </source>
</evidence>
<name>A0A7R9M5P6_9ACAR</name>
<keyword evidence="2" id="KW-0813">Transport</keyword>
<dbReference type="AlphaFoldDB" id="A0A7R9M5P6"/>
<dbReference type="EMBL" id="OC922135">
    <property type="protein sequence ID" value="CAD7653945.1"/>
    <property type="molecule type" value="Genomic_DNA"/>
</dbReference>
<proteinExistence type="predicted"/>
<dbReference type="PANTHER" id="PTHR48041:SF91">
    <property type="entry name" value="ABC TRANSPORTER G FAMILY MEMBER 28"/>
    <property type="match status" value="1"/>
</dbReference>